<dbReference type="Proteomes" id="UP001602123">
    <property type="component" value="Unassembled WGS sequence"/>
</dbReference>
<feature type="transmembrane region" description="Helical" evidence="1">
    <location>
        <begin position="55"/>
        <end position="71"/>
    </location>
</feature>
<proteinExistence type="predicted"/>
<protein>
    <recommendedName>
        <fullName evidence="4">DUF1453 domain-containing protein</fullName>
    </recommendedName>
</protein>
<comment type="caution">
    <text evidence="2">The sequence shown here is derived from an EMBL/GenBank/DDBJ whole genome shotgun (WGS) entry which is preliminary data.</text>
</comment>
<name>A0ABW6TT51_9ACTN</name>
<gene>
    <name evidence="2" type="ORF">ACFYZM_01365</name>
</gene>
<dbReference type="EMBL" id="JBIAUT010000001">
    <property type="protein sequence ID" value="MFF4214918.1"/>
    <property type="molecule type" value="Genomic_DNA"/>
</dbReference>
<keyword evidence="1" id="KW-1133">Transmembrane helix</keyword>
<evidence type="ECO:0000313" key="2">
    <source>
        <dbReference type="EMBL" id="MFF4214918.1"/>
    </source>
</evidence>
<keyword evidence="1" id="KW-0472">Membrane</keyword>
<feature type="transmembrane region" description="Helical" evidence="1">
    <location>
        <begin position="25"/>
        <end position="43"/>
    </location>
</feature>
<evidence type="ECO:0000313" key="3">
    <source>
        <dbReference type="Proteomes" id="UP001602123"/>
    </source>
</evidence>
<dbReference type="RefSeq" id="WP_364899623.1">
    <property type="nucleotide sequence ID" value="NZ_JBFAUC010000025.1"/>
</dbReference>
<accession>A0ABW6TT51</accession>
<keyword evidence="1" id="KW-0812">Transmembrane</keyword>
<reference evidence="2 3" key="1">
    <citation type="submission" date="2024-10" db="EMBL/GenBank/DDBJ databases">
        <title>The Natural Products Discovery Center: Release of the First 8490 Sequenced Strains for Exploring Actinobacteria Biosynthetic Diversity.</title>
        <authorList>
            <person name="Kalkreuter E."/>
            <person name="Kautsar S.A."/>
            <person name="Yang D."/>
            <person name="Bader C.D."/>
            <person name="Teijaro C.N."/>
            <person name="Fluegel L."/>
            <person name="Davis C.M."/>
            <person name="Simpson J.R."/>
            <person name="Lauterbach L."/>
            <person name="Steele A.D."/>
            <person name="Gui C."/>
            <person name="Meng S."/>
            <person name="Li G."/>
            <person name="Viehrig K."/>
            <person name="Ye F."/>
            <person name="Su P."/>
            <person name="Kiefer A.F."/>
            <person name="Nichols A."/>
            <person name="Cepeda A.J."/>
            <person name="Yan W."/>
            <person name="Fan B."/>
            <person name="Jiang Y."/>
            <person name="Adhikari A."/>
            <person name="Zheng C.-J."/>
            <person name="Schuster L."/>
            <person name="Cowan T.M."/>
            <person name="Smanski M.J."/>
            <person name="Chevrette M.G."/>
            <person name="De Carvalho L.P.S."/>
            <person name="Shen B."/>
        </authorList>
    </citation>
    <scope>NUCLEOTIDE SEQUENCE [LARGE SCALE GENOMIC DNA]</scope>
    <source>
        <strain evidence="2 3">NPDC001650</strain>
    </source>
</reference>
<evidence type="ECO:0000256" key="1">
    <source>
        <dbReference type="SAM" id="Phobius"/>
    </source>
</evidence>
<feature type="transmembrane region" description="Helical" evidence="1">
    <location>
        <begin position="77"/>
        <end position="96"/>
    </location>
</feature>
<evidence type="ECO:0008006" key="4">
    <source>
        <dbReference type="Google" id="ProtNLM"/>
    </source>
</evidence>
<keyword evidence="3" id="KW-1185">Reference proteome</keyword>
<feature type="transmembrane region" description="Helical" evidence="1">
    <location>
        <begin position="117"/>
        <end position="137"/>
    </location>
</feature>
<organism evidence="2 3">
    <name type="scientific">Streptomyces nondiastaticus</name>
    <dbReference type="NCBI Taxonomy" id="3154512"/>
    <lineage>
        <taxon>Bacteria</taxon>
        <taxon>Bacillati</taxon>
        <taxon>Actinomycetota</taxon>
        <taxon>Actinomycetes</taxon>
        <taxon>Kitasatosporales</taxon>
        <taxon>Streptomycetaceae</taxon>
        <taxon>Streptomyces</taxon>
    </lineage>
</organism>
<sequence>MPSMIPHDLLTTAAQAAGHDDGGDFTMMFNTVLVVGITVFILIRQFTTREVNNRMYFWIAILIARGCVPPGPSRLTAAGLSFFAAAMVISVIFGWLRAATMPMWKDGTGRVFRKGGGMTLLLWVLTVVVRLGLGLVAETGFGEPFNIDALWMGMGVTLAAQQWVMVRRGASALPVRAAAAAPAAAGG</sequence>